<dbReference type="GO" id="GO:0005634">
    <property type="term" value="C:nucleus"/>
    <property type="evidence" value="ECO:0007669"/>
    <property type="project" value="UniProtKB-SubCell"/>
</dbReference>
<feature type="domain" description="Non-structural maintenance of chromosome element 4 C-terminal" evidence="8">
    <location>
        <begin position="198"/>
        <end position="270"/>
    </location>
</feature>
<comment type="subcellular location">
    <subcellularLocation>
        <location evidence="1 7">Nucleus</location>
    </subcellularLocation>
</comment>
<dbReference type="AlphaFoldDB" id="A0A1J4K0X5"/>
<dbReference type="Proteomes" id="UP000179807">
    <property type="component" value="Unassembled WGS sequence"/>
</dbReference>
<comment type="function">
    <text evidence="7">Component of the SMC5-SMC6 complex, that promotes sister chromatid alignment after DNA damage and facilitates double-stranded DNA breaks (DSBs) repair via homologous recombination between sister chromatids.</text>
</comment>
<protein>
    <recommendedName>
        <fullName evidence="7">Non-structural maintenance of chromosomes element 4</fullName>
    </recommendedName>
</protein>
<evidence type="ECO:0000256" key="3">
    <source>
        <dbReference type="ARBA" id="ARBA00022763"/>
    </source>
</evidence>
<sequence length="283" mass="31698">MTQARSQVTFAENAKNAELIQNIRDINNSLQEKEEHLILSQSPRKLTHLIQKTDNLFEQVSTPSAMSHDVETFRNITQIAVSQVSSVSLGPKSVNLVNVRSNLMSKYADNAGNLDFEKVGEWAIRNSRVAPTATSFLFGLGQFQPVHKERQKGARTQKDKIEELTAVDLKEVKENRTDTLMARARKLCEKLKKNGDTPLSNVITAPKSFAQTVENAFDLAHLVRDGRVGITSGNGTIFATASTEKMKTSETRRQCVLHLRQPEYKRILQESQDLASFQGDDLE</sequence>
<dbReference type="InterPro" id="IPR027786">
    <property type="entry name" value="Nse4/EID"/>
</dbReference>
<name>A0A1J4K0X5_9EUKA</name>
<dbReference type="PANTHER" id="PTHR16140">
    <property type="entry name" value="NON-STRUCTURAL MAINTENANCE OF CHROMOSOMES ELEMENT 4"/>
    <property type="match status" value="1"/>
</dbReference>
<dbReference type="PANTHER" id="PTHR16140:SF0">
    <property type="entry name" value="NON-STRUCTURAL MAINTENANCE OF CHROMOSOMES ELEMENT 4"/>
    <property type="match status" value="1"/>
</dbReference>
<comment type="caution">
    <text evidence="9">The sequence shown here is derived from an EMBL/GenBank/DDBJ whole genome shotgun (WGS) entry which is preliminary data.</text>
</comment>
<comment type="subunit">
    <text evidence="7">Component of the SMC5-SMC6 complex.</text>
</comment>
<gene>
    <name evidence="9" type="ORF">TRFO_27351</name>
</gene>
<keyword evidence="3 7" id="KW-0227">DNA damage</keyword>
<proteinExistence type="inferred from homology"/>
<evidence type="ECO:0000256" key="4">
    <source>
        <dbReference type="ARBA" id="ARBA00023172"/>
    </source>
</evidence>
<evidence type="ECO:0000256" key="2">
    <source>
        <dbReference type="ARBA" id="ARBA00008997"/>
    </source>
</evidence>
<keyword evidence="5 7" id="KW-0234">DNA repair</keyword>
<dbReference type="OrthoDB" id="361242at2759"/>
<accession>A0A1J4K0X5</accession>
<evidence type="ECO:0000313" key="9">
    <source>
        <dbReference type="EMBL" id="OHT05031.1"/>
    </source>
</evidence>
<keyword evidence="10" id="KW-1185">Reference proteome</keyword>
<dbReference type="InterPro" id="IPR014854">
    <property type="entry name" value="Nse4_C"/>
</dbReference>
<evidence type="ECO:0000256" key="7">
    <source>
        <dbReference type="RuleBase" id="RU365071"/>
    </source>
</evidence>
<dbReference type="GeneID" id="94840196"/>
<dbReference type="EMBL" id="MLAK01000772">
    <property type="protein sequence ID" value="OHT05031.1"/>
    <property type="molecule type" value="Genomic_DNA"/>
</dbReference>
<evidence type="ECO:0000259" key="8">
    <source>
        <dbReference type="Pfam" id="PF08743"/>
    </source>
</evidence>
<organism evidence="9 10">
    <name type="scientific">Tritrichomonas foetus</name>
    <dbReference type="NCBI Taxonomy" id="1144522"/>
    <lineage>
        <taxon>Eukaryota</taxon>
        <taxon>Metamonada</taxon>
        <taxon>Parabasalia</taxon>
        <taxon>Tritrichomonadida</taxon>
        <taxon>Tritrichomonadidae</taxon>
        <taxon>Tritrichomonas</taxon>
    </lineage>
</organism>
<dbReference type="GO" id="GO:0006281">
    <property type="term" value="P:DNA repair"/>
    <property type="evidence" value="ECO:0007669"/>
    <property type="project" value="UniProtKB-UniRule"/>
</dbReference>
<evidence type="ECO:0000313" key="10">
    <source>
        <dbReference type="Proteomes" id="UP000179807"/>
    </source>
</evidence>
<dbReference type="Pfam" id="PF08743">
    <property type="entry name" value="Nse4_C"/>
    <property type="match status" value="1"/>
</dbReference>
<comment type="similarity">
    <text evidence="2 7">Belongs to the NSE4 family.</text>
</comment>
<dbReference type="GO" id="GO:0030915">
    <property type="term" value="C:Smc5-Smc6 complex"/>
    <property type="evidence" value="ECO:0007669"/>
    <property type="project" value="UniProtKB-UniRule"/>
</dbReference>
<keyword evidence="4 7" id="KW-0233">DNA recombination</keyword>
<evidence type="ECO:0000256" key="5">
    <source>
        <dbReference type="ARBA" id="ARBA00023204"/>
    </source>
</evidence>
<evidence type="ECO:0000256" key="6">
    <source>
        <dbReference type="ARBA" id="ARBA00023242"/>
    </source>
</evidence>
<dbReference type="GO" id="GO:0006310">
    <property type="term" value="P:DNA recombination"/>
    <property type="evidence" value="ECO:0007669"/>
    <property type="project" value="UniProtKB-UniRule"/>
</dbReference>
<dbReference type="RefSeq" id="XP_068358167.1">
    <property type="nucleotide sequence ID" value="XM_068505492.1"/>
</dbReference>
<dbReference type="VEuPathDB" id="TrichDB:TRFO_27351"/>
<keyword evidence="6 7" id="KW-0539">Nucleus</keyword>
<reference evidence="9" key="1">
    <citation type="submission" date="2016-10" db="EMBL/GenBank/DDBJ databases">
        <authorList>
            <person name="Benchimol M."/>
            <person name="Almeida L.G."/>
            <person name="Vasconcelos A.T."/>
            <person name="Perreira-Neves A."/>
            <person name="Rosa I.A."/>
            <person name="Tasca T."/>
            <person name="Bogo M.R."/>
            <person name="de Souza W."/>
        </authorList>
    </citation>
    <scope>NUCLEOTIDE SEQUENCE [LARGE SCALE GENOMIC DNA]</scope>
    <source>
        <strain evidence="9">K</strain>
    </source>
</reference>
<evidence type="ECO:0000256" key="1">
    <source>
        <dbReference type="ARBA" id="ARBA00004123"/>
    </source>
</evidence>